<sequence length="854" mass="95130">MALDEIDLNSLKDPTGIFDLTEVVGTGTYGQVYKGRHLKTGQLCAVKMMNINEDEEEEIKMEINMLKKYSHHKNIATYYGAFIKKLPSSNGRHLDQLWLVMEFCGSGSITELIKNSQTGNLKEEWIAYVCKQILNGLAHLHENKVIHRDIKGQNVLLTDTAEVKLVDFGVSAQLDKSVGKRNTFIGTPYWMAPEVIYCDQDPDATYDSRSDLWSLGITALEMAEGHPPLCDMHPMRALFLIPRNPPPRLKHAKKWSKTFNNFIETILVKDYTLRPFTEKLLNHPFVRDIRSERQIRSSIKDQIDKTRRRNRRDEGDYEYSGSEDDEPRGPTINGPIDDTMRKGFQRIQESSRAFDVPGAQQLKRIPNNGAARPPSSQVPQQVPRSSVYPMKESSRDAAAVKMRHAIPAAGPSSRIGAMGSPQDHRSRQARPMSHHQAMERGMSPQASQRNQAAPHLEALANYDRRKREEKSREHSRKEPAPHLEALANYDRRKREEKSREHSRKERERDLQRRNEQRDRIQIKNNGFIGPQQLARVSANIQAPAPIRKMSEPMLNRQPEDLDILANELSRMGGGQQNGHGHGSPPPPAPPPRDASIASVPAALAAAAAAAAEAEITKVVEIDGTLRGPNKPLPPTPNDHSPDELIENGTLITTKRSSSKTRESPILEPKTRLSILGKAASVPDRNSDVPRSAELVLGGALHYPKSNGTNGSSSSSSNGSNHVSSSPDEPSPTEQRKPYLVAKSPVVNRRSPSLHHAQPATISSPNIGIRTTNGMSSSNGHLGVLSTEIDPPRIMNPVSRSSQHLISHDDMNSGEVDNDDDDDDDEDDDDEPEEITRRRMLPNQPISVDSQSVEE</sequence>
<dbReference type="Proteomes" id="UP000887576">
    <property type="component" value="Unplaced"/>
</dbReference>
<evidence type="ECO:0000313" key="2">
    <source>
        <dbReference type="WBParaSite" id="JU765_v2.g13718.t1"/>
    </source>
</evidence>
<protein>
    <submittedName>
        <fullName evidence="2">Protein kinase domain-containing protein</fullName>
    </submittedName>
</protein>
<name>A0AC34Q812_9BILA</name>
<reference evidence="2" key="1">
    <citation type="submission" date="2022-11" db="UniProtKB">
        <authorList>
            <consortium name="WormBaseParasite"/>
        </authorList>
    </citation>
    <scope>IDENTIFICATION</scope>
</reference>
<dbReference type="WBParaSite" id="JU765_v2.g13718.t1">
    <property type="protein sequence ID" value="JU765_v2.g13718.t1"/>
    <property type="gene ID" value="JU765_v2.g13718"/>
</dbReference>
<organism evidence="1 2">
    <name type="scientific">Panagrolaimus sp. JU765</name>
    <dbReference type="NCBI Taxonomy" id="591449"/>
    <lineage>
        <taxon>Eukaryota</taxon>
        <taxon>Metazoa</taxon>
        <taxon>Ecdysozoa</taxon>
        <taxon>Nematoda</taxon>
        <taxon>Chromadorea</taxon>
        <taxon>Rhabditida</taxon>
        <taxon>Tylenchina</taxon>
        <taxon>Panagrolaimomorpha</taxon>
        <taxon>Panagrolaimoidea</taxon>
        <taxon>Panagrolaimidae</taxon>
        <taxon>Panagrolaimus</taxon>
    </lineage>
</organism>
<evidence type="ECO:0000313" key="1">
    <source>
        <dbReference type="Proteomes" id="UP000887576"/>
    </source>
</evidence>
<proteinExistence type="predicted"/>
<accession>A0AC34Q812</accession>